<organism evidence="1 2">
    <name type="scientific">Pedosphaera parvula (strain Ellin514)</name>
    <dbReference type="NCBI Taxonomy" id="320771"/>
    <lineage>
        <taxon>Bacteria</taxon>
        <taxon>Pseudomonadati</taxon>
        <taxon>Verrucomicrobiota</taxon>
        <taxon>Pedosphaerae</taxon>
        <taxon>Pedosphaerales</taxon>
        <taxon>Pedosphaeraceae</taxon>
        <taxon>Pedosphaera</taxon>
    </lineage>
</organism>
<keyword evidence="2" id="KW-1185">Reference proteome</keyword>
<accession>B9XPG1</accession>
<proteinExistence type="predicted"/>
<dbReference type="EMBL" id="ABOX02000046">
    <property type="protein sequence ID" value="EEF58301.1"/>
    <property type="molecule type" value="Genomic_DNA"/>
</dbReference>
<dbReference type="STRING" id="320771.Cflav_PD1029"/>
<evidence type="ECO:0000313" key="1">
    <source>
        <dbReference type="EMBL" id="EEF58301.1"/>
    </source>
</evidence>
<reference evidence="1 2" key="1">
    <citation type="journal article" date="2011" name="J. Bacteriol.">
        <title>Genome sequence of 'Pedosphaera parvula' Ellin514, an aerobic Verrucomicrobial isolate from pasture soil.</title>
        <authorList>
            <person name="Kant R."/>
            <person name="van Passel M.W."/>
            <person name="Sangwan P."/>
            <person name="Palva A."/>
            <person name="Lucas S."/>
            <person name="Copeland A."/>
            <person name="Lapidus A."/>
            <person name="Glavina Del Rio T."/>
            <person name="Dalin E."/>
            <person name="Tice H."/>
            <person name="Bruce D."/>
            <person name="Goodwin L."/>
            <person name="Pitluck S."/>
            <person name="Chertkov O."/>
            <person name="Larimer F.W."/>
            <person name="Land M.L."/>
            <person name="Hauser L."/>
            <person name="Brettin T.S."/>
            <person name="Detter J.C."/>
            <person name="Han S."/>
            <person name="de Vos W.M."/>
            <person name="Janssen P.H."/>
            <person name="Smidt H."/>
        </authorList>
    </citation>
    <scope>NUCLEOTIDE SEQUENCE [LARGE SCALE GENOMIC DNA]</scope>
    <source>
        <strain evidence="1 2">Ellin514</strain>
    </source>
</reference>
<gene>
    <name evidence="1" type="ORF">Cflav_PD1029</name>
</gene>
<dbReference type="AlphaFoldDB" id="B9XPG1"/>
<evidence type="ECO:0000313" key="2">
    <source>
        <dbReference type="Proteomes" id="UP000003688"/>
    </source>
</evidence>
<comment type="caution">
    <text evidence="1">The sequence shown here is derived from an EMBL/GenBank/DDBJ whole genome shotgun (WGS) entry which is preliminary data.</text>
</comment>
<name>B9XPG1_PEDPL</name>
<dbReference type="Proteomes" id="UP000003688">
    <property type="component" value="Unassembled WGS sequence"/>
</dbReference>
<sequence length="377" mass="41544">MRLITSETARFRFEINRVMFITTVKKGLYSVRWAVLSAFVLGLVGCQKEEIKVYTAPKDVAAPAAMAAQEPELSPHEHRAVPQVTYTLPKGWKVTGPGRMSVVDFDIVGDDGKQAGVSVTQLGNLQGKDALLVNMFRVNLGMKELSDEEAAKELKPVSLGTETGKLFEISGKRDAESASGTNSQSQVVSVVTVFVHHPDGTWFYRLAGDPTLVEQQKPVFLEFLKSVQIKETKETPATEPEKVAGNFNWNVPKSWKTEAAGQMQVARFAVSGKDNSKAEVFVSVFPSDTGGALANVNRWRRQLGLEETDENQLAKLVSPLDESNPQSILVDMTNQGRRMIGAIMPRNGQYWFYKLLGDAEVVSSEKENFVAFAKSNP</sequence>
<protein>
    <submittedName>
        <fullName evidence="1">Uncharacterized protein</fullName>
    </submittedName>
</protein>